<dbReference type="Gene3D" id="3.40.50.1110">
    <property type="entry name" value="SGNH hydrolase"/>
    <property type="match status" value="1"/>
</dbReference>
<accession>B7KTY5</accession>
<dbReference type="Proteomes" id="UP000002385">
    <property type="component" value="Chromosome"/>
</dbReference>
<dbReference type="Pfam" id="PF13472">
    <property type="entry name" value="Lipase_GDSL_2"/>
    <property type="match status" value="1"/>
</dbReference>
<dbReference type="SUPFAM" id="SSF52266">
    <property type="entry name" value="SGNH hydrolase"/>
    <property type="match status" value="1"/>
</dbReference>
<dbReference type="EMBL" id="CP001298">
    <property type="protein sequence ID" value="ACK84195.1"/>
    <property type="molecule type" value="Genomic_DNA"/>
</dbReference>
<dbReference type="InterPro" id="IPR013830">
    <property type="entry name" value="SGNH_hydro"/>
</dbReference>
<dbReference type="HOGENOM" id="CLU_1243224_0_0_5"/>
<reference evidence="2 3" key="2">
    <citation type="journal article" date="2012" name="J. Bacteriol.">
        <title>Complete genome sequences of six strains of the genus Methylobacterium.</title>
        <authorList>
            <person name="Marx C.J."/>
            <person name="Bringel F."/>
            <person name="Chistoserdova L."/>
            <person name="Moulin L."/>
            <person name="Farhan Ul Haque M."/>
            <person name="Fleischman D.E."/>
            <person name="Gruffaz C."/>
            <person name="Jourand P."/>
            <person name="Knief C."/>
            <person name="Lee M.C."/>
            <person name="Muller E.E."/>
            <person name="Nadalig T."/>
            <person name="Peyraud R."/>
            <person name="Roselli S."/>
            <person name="Russ L."/>
            <person name="Goodwin L.A."/>
            <person name="Ivanova N."/>
            <person name="Kyrpides N."/>
            <person name="Lajus A."/>
            <person name="Land M.L."/>
            <person name="Medigue C."/>
            <person name="Mikhailova N."/>
            <person name="Nolan M."/>
            <person name="Woyke T."/>
            <person name="Stolyar S."/>
            <person name="Vorholt J.A."/>
            <person name="Vuilleumier S."/>
        </authorList>
    </citation>
    <scope>NUCLEOTIDE SEQUENCE [LARGE SCALE GENOMIC DNA]</scope>
    <source>
        <strain evidence="3">CM4 / NCIMB 13688</strain>
    </source>
</reference>
<gene>
    <name evidence="2" type="ordered locus">Mchl_3372</name>
</gene>
<sequence>MPTRSASYLIDRRKILAAMALTLPLPLRSQTFTADEATLPHVVLLGDSVFDNAAYVTGGPDVVQQLRTMLSEGSQATLLAVDGHVISDVPRQLSRLPGNATHLVVSVGGNDALRASGVIERPTRSVAEALHLLAEVQERFQTAYTAMLDAVQAAARPTALCTIYDPRYPDSQRRRLIKTALALLNDVITREAFTRRLSLVDLRLLCNEDADFANPIEPSMQGGQKIAQAIAAFLYARSELQGTRVFAR</sequence>
<evidence type="ECO:0000313" key="3">
    <source>
        <dbReference type="Proteomes" id="UP000002385"/>
    </source>
</evidence>
<proteinExistence type="predicted"/>
<dbReference type="InterPro" id="IPR036514">
    <property type="entry name" value="SGNH_hydro_sf"/>
</dbReference>
<dbReference type="KEGG" id="mch:Mchl_3372"/>
<evidence type="ECO:0000313" key="2">
    <source>
        <dbReference type="EMBL" id="ACK84195.1"/>
    </source>
</evidence>
<evidence type="ECO:0000259" key="1">
    <source>
        <dbReference type="Pfam" id="PF13472"/>
    </source>
</evidence>
<reference evidence="3" key="1">
    <citation type="submission" date="2008-12" db="EMBL/GenBank/DDBJ databases">
        <title>Complete sequence of chromosome of Methylobacterium chloromethanicum CM4.</title>
        <authorList>
            <consortium name="US DOE Joint Genome Institute"/>
            <person name="Lucas S."/>
            <person name="Copeland A."/>
            <person name="Lapidus A."/>
            <person name="Glavina del Rio T."/>
            <person name="Dalin E."/>
            <person name="Tice H."/>
            <person name="Bruce D."/>
            <person name="Goodwin L."/>
            <person name="Pitluck S."/>
            <person name="Chertkov O."/>
            <person name="Brettin T."/>
            <person name="Detter J.C."/>
            <person name="Han C."/>
            <person name="Larimer F."/>
            <person name="Land M."/>
            <person name="Hauser L."/>
            <person name="Kyrpides N."/>
            <person name="Mikhailova N."/>
            <person name="Marx C."/>
            <person name="Richardson P."/>
        </authorList>
    </citation>
    <scope>NUCLEOTIDE SEQUENCE [LARGE SCALE GENOMIC DNA]</scope>
    <source>
        <strain evidence="3">CM4 / NCIMB 13688</strain>
    </source>
</reference>
<organism evidence="2 3">
    <name type="scientific">Methylorubrum extorquens (strain CM4 / NCIMB 13688)</name>
    <name type="common">Methylobacterium extorquens</name>
    <dbReference type="NCBI Taxonomy" id="440085"/>
    <lineage>
        <taxon>Bacteria</taxon>
        <taxon>Pseudomonadati</taxon>
        <taxon>Pseudomonadota</taxon>
        <taxon>Alphaproteobacteria</taxon>
        <taxon>Hyphomicrobiales</taxon>
        <taxon>Methylobacteriaceae</taxon>
        <taxon>Methylorubrum</taxon>
    </lineage>
</organism>
<name>B7KTY5_METC4</name>
<dbReference type="AlphaFoldDB" id="B7KTY5"/>
<protein>
    <recommendedName>
        <fullName evidence="1">SGNH hydrolase-type esterase domain-containing protein</fullName>
    </recommendedName>
</protein>
<dbReference type="GO" id="GO:0016788">
    <property type="term" value="F:hydrolase activity, acting on ester bonds"/>
    <property type="evidence" value="ECO:0007669"/>
    <property type="project" value="UniProtKB-ARBA"/>
</dbReference>
<dbReference type="CDD" id="cd00229">
    <property type="entry name" value="SGNH_hydrolase"/>
    <property type="match status" value="1"/>
</dbReference>
<feature type="domain" description="SGNH hydrolase-type esterase" evidence="1">
    <location>
        <begin position="44"/>
        <end position="211"/>
    </location>
</feature>